<name>A0A7W2K032_9PSED</name>
<reference evidence="1 2" key="1">
    <citation type="submission" date="2020-07" db="EMBL/GenBank/DDBJ databases">
        <title>Diversity of carbapenemase encoding genes among Pseudomonas putida group clinical isolates in a tertiary Brazilian hospital.</title>
        <authorList>
            <person name="Alberto-Lei F."/>
            <person name="Nodari C.S."/>
            <person name="Streling A.P."/>
            <person name="Paulino J.T."/>
            <person name="Bessa-Neto F.O."/>
            <person name="Cayo R."/>
            <person name="Gales A.C."/>
        </authorList>
    </citation>
    <scope>NUCLEOTIDE SEQUENCE [LARGE SCALE GENOMIC DNA]</scope>
    <source>
        <strain evidence="1 2">14802</strain>
    </source>
</reference>
<dbReference type="EMBL" id="JACGDE010000030">
    <property type="protein sequence ID" value="MBA6068379.1"/>
    <property type="molecule type" value="Genomic_DNA"/>
</dbReference>
<evidence type="ECO:0000313" key="1">
    <source>
        <dbReference type="EMBL" id="MBA6068379.1"/>
    </source>
</evidence>
<dbReference type="RefSeq" id="WP_182325129.1">
    <property type="nucleotide sequence ID" value="NZ_JACGDE010000030.1"/>
</dbReference>
<dbReference type="Proteomes" id="UP000541770">
    <property type="component" value="Unassembled WGS sequence"/>
</dbReference>
<protein>
    <submittedName>
        <fullName evidence="1">Uncharacterized protein</fullName>
    </submittedName>
</protein>
<gene>
    <name evidence="1" type="ORF">H4C75_26935</name>
</gene>
<organism evidence="1 2">
    <name type="scientific">Pseudomonas mosselii</name>
    <dbReference type="NCBI Taxonomy" id="78327"/>
    <lineage>
        <taxon>Bacteria</taxon>
        <taxon>Pseudomonadati</taxon>
        <taxon>Pseudomonadota</taxon>
        <taxon>Gammaproteobacteria</taxon>
        <taxon>Pseudomonadales</taxon>
        <taxon>Pseudomonadaceae</taxon>
        <taxon>Pseudomonas</taxon>
    </lineage>
</organism>
<dbReference type="AlphaFoldDB" id="A0A7W2K032"/>
<sequence>MSKPDWNDAPDWAEWLAAYGPDGYWVWYEAEPSWMSGGWWYSYSGEWLMDKRFPTLGADSEYSLERRP</sequence>
<comment type="caution">
    <text evidence="1">The sequence shown here is derived from an EMBL/GenBank/DDBJ whole genome shotgun (WGS) entry which is preliminary data.</text>
</comment>
<evidence type="ECO:0000313" key="2">
    <source>
        <dbReference type="Proteomes" id="UP000541770"/>
    </source>
</evidence>
<proteinExistence type="predicted"/>
<accession>A0A7W2K032</accession>